<proteinExistence type="predicted"/>
<dbReference type="InterPro" id="IPR036388">
    <property type="entry name" value="WH-like_DNA-bd_sf"/>
</dbReference>
<gene>
    <name evidence="2" type="ORF">Y919_02755</name>
</gene>
<evidence type="ECO:0000313" key="3">
    <source>
        <dbReference type="Proteomes" id="UP000029622"/>
    </source>
</evidence>
<reference evidence="2 3" key="1">
    <citation type="submission" date="2013-12" db="EMBL/GenBank/DDBJ databases">
        <title>Draft genome sequence of Caloranaerobacter sp. H53214.</title>
        <authorList>
            <person name="Jiang L.J."/>
            <person name="Shao Z.Z."/>
            <person name="Long M.N."/>
        </authorList>
    </citation>
    <scope>NUCLEOTIDE SEQUENCE [LARGE SCALE GENOMIC DNA]</scope>
    <source>
        <strain evidence="2 3">H53214</strain>
    </source>
</reference>
<dbReference type="Proteomes" id="UP000029622">
    <property type="component" value="Unassembled WGS sequence"/>
</dbReference>
<dbReference type="RefSeq" id="WP_035162156.1">
    <property type="nucleotide sequence ID" value="NZ_AZTB01000007.1"/>
</dbReference>
<comment type="caution">
    <text evidence="2">The sequence shown here is derived from an EMBL/GenBank/DDBJ whole genome shotgun (WGS) entry which is preliminary data.</text>
</comment>
<dbReference type="STRING" id="1156417.Y919_02755"/>
<evidence type="ECO:0000259" key="1">
    <source>
        <dbReference type="Pfam" id="PF12728"/>
    </source>
</evidence>
<dbReference type="InterPro" id="IPR009061">
    <property type="entry name" value="DNA-bd_dom_put_sf"/>
</dbReference>
<organism evidence="2 3">
    <name type="scientific">Caloranaerobacter azorensis H53214</name>
    <dbReference type="NCBI Taxonomy" id="1156417"/>
    <lineage>
        <taxon>Bacteria</taxon>
        <taxon>Bacillati</taxon>
        <taxon>Bacillota</taxon>
        <taxon>Tissierellia</taxon>
        <taxon>Tissierellales</taxon>
        <taxon>Thermohalobacteraceae</taxon>
        <taxon>Caloranaerobacter</taxon>
    </lineage>
</organism>
<sequence>MVQKQEEELITTKELCDWLKISKATASRWRKQGMPYHGKDRSLRYKKSEVIKWLEEQEKSKKG</sequence>
<dbReference type="Pfam" id="PF12728">
    <property type="entry name" value="HTH_17"/>
    <property type="match status" value="1"/>
</dbReference>
<protein>
    <recommendedName>
        <fullName evidence="1">Helix-turn-helix domain-containing protein</fullName>
    </recommendedName>
</protein>
<evidence type="ECO:0000313" key="2">
    <source>
        <dbReference type="EMBL" id="KGG81091.1"/>
    </source>
</evidence>
<accession>A0A096DPE2</accession>
<dbReference type="InterPro" id="IPR041657">
    <property type="entry name" value="HTH_17"/>
</dbReference>
<name>A0A096DPE2_9FIRM</name>
<dbReference type="SUPFAM" id="SSF46955">
    <property type="entry name" value="Putative DNA-binding domain"/>
    <property type="match status" value="1"/>
</dbReference>
<feature type="domain" description="Helix-turn-helix" evidence="1">
    <location>
        <begin position="10"/>
        <end position="57"/>
    </location>
</feature>
<dbReference type="AlphaFoldDB" id="A0A096DPE2"/>
<dbReference type="Gene3D" id="1.10.10.10">
    <property type="entry name" value="Winged helix-like DNA-binding domain superfamily/Winged helix DNA-binding domain"/>
    <property type="match status" value="1"/>
</dbReference>
<dbReference type="EMBL" id="AZTB01000007">
    <property type="protein sequence ID" value="KGG81091.1"/>
    <property type="molecule type" value="Genomic_DNA"/>
</dbReference>